<evidence type="ECO:0000313" key="1">
    <source>
        <dbReference type="EMBL" id="KAK3107859.1"/>
    </source>
</evidence>
<dbReference type="Proteomes" id="UP001186944">
    <property type="component" value="Unassembled WGS sequence"/>
</dbReference>
<gene>
    <name evidence="1" type="ORF">FSP39_023651</name>
</gene>
<dbReference type="AlphaFoldDB" id="A0AA88YLP2"/>
<comment type="caution">
    <text evidence="1">The sequence shown here is derived from an EMBL/GenBank/DDBJ whole genome shotgun (WGS) entry which is preliminary data.</text>
</comment>
<sequence>MTIHVQVVSTCGSRDEGVDYRYFALLICIFDEIQGARKYKKCKVYHLGEAKPKLARGRGRHCVNSGAPIKRKGRRLFTSEKFDFCLEYKCPKLECNGTKIISRAGMCDRCKGDCEWLGKIVKHGGGGTCEDGCNTCGCRHGRVTFSTRMLCPLAFCLPENRRG</sequence>
<proteinExistence type="predicted"/>
<dbReference type="EMBL" id="VSWD01000002">
    <property type="protein sequence ID" value="KAK3107859.1"/>
    <property type="molecule type" value="Genomic_DNA"/>
</dbReference>
<organism evidence="1 2">
    <name type="scientific">Pinctada imbricata</name>
    <name type="common">Atlantic pearl-oyster</name>
    <name type="synonym">Pinctada martensii</name>
    <dbReference type="NCBI Taxonomy" id="66713"/>
    <lineage>
        <taxon>Eukaryota</taxon>
        <taxon>Metazoa</taxon>
        <taxon>Spiralia</taxon>
        <taxon>Lophotrochozoa</taxon>
        <taxon>Mollusca</taxon>
        <taxon>Bivalvia</taxon>
        <taxon>Autobranchia</taxon>
        <taxon>Pteriomorphia</taxon>
        <taxon>Pterioida</taxon>
        <taxon>Pterioidea</taxon>
        <taxon>Pteriidae</taxon>
        <taxon>Pinctada</taxon>
    </lineage>
</organism>
<evidence type="ECO:0000313" key="2">
    <source>
        <dbReference type="Proteomes" id="UP001186944"/>
    </source>
</evidence>
<keyword evidence="2" id="KW-1185">Reference proteome</keyword>
<reference evidence="1" key="1">
    <citation type="submission" date="2019-08" db="EMBL/GenBank/DDBJ databases">
        <title>The improved chromosome-level genome for the pearl oyster Pinctada fucata martensii using PacBio sequencing and Hi-C.</title>
        <authorList>
            <person name="Zheng Z."/>
        </authorList>
    </citation>
    <scope>NUCLEOTIDE SEQUENCE</scope>
    <source>
        <strain evidence="1">ZZ-2019</strain>
        <tissue evidence="1">Adductor muscle</tissue>
    </source>
</reference>
<protein>
    <submittedName>
        <fullName evidence="1">Uncharacterized protein</fullName>
    </submittedName>
</protein>
<name>A0AA88YLP2_PINIB</name>
<accession>A0AA88YLP2</accession>